<dbReference type="EMBL" id="SRLD01000006">
    <property type="protein sequence ID" value="TGE18648.1"/>
    <property type="molecule type" value="Genomic_DNA"/>
</dbReference>
<evidence type="ECO:0000313" key="4">
    <source>
        <dbReference type="Proteomes" id="UP000297739"/>
    </source>
</evidence>
<evidence type="ECO:0000313" key="3">
    <source>
        <dbReference type="EMBL" id="TGE18648.1"/>
    </source>
</evidence>
<gene>
    <name evidence="3" type="ORF">E5J99_04905</name>
</gene>
<feature type="domain" description="Gingipain" evidence="1">
    <location>
        <begin position="430"/>
        <end position="809"/>
    </location>
</feature>
<name>A0A4Z0PNS1_9BACT</name>
<dbReference type="InterPro" id="IPR029030">
    <property type="entry name" value="Caspase-like_dom_sf"/>
</dbReference>
<dbReference type="InterPro" id="IPR013783">
    <property type="entry name" value="Ig-like_fold"/>
</dbReference>
<dbReference type="Gene3D" id="2.60.40.10">
    <property type="entry name" value="Immunoglobulins"/>
    <property type="match status" value="1"/>
</dbReference>
<dbReference type="Pfam" id="PF15711">
    <property type="entry name" value="ILEI"/>
    <property type="match status" value="1"/>
</dbReference>
<proteinExistence type="predicted"/>
<dbReference type="SUPFAM" id="SSF52129">
    <property type="entry name" value="Caspase-like"/>
    <property type="match status" value="1"/>
</dbReference>
<reference evidence="3 4" key="1">
    <citation type="submission" date="2019-04" db="EMBL/GenBank/DDBJ databases">
        <authorList>
            <person name="Feng G."/>
            <person name="Zhang J."/>
            <person name="Zhu H."/>
        </authorList>
    </citation>
    <scope>NUCLEOTIDE SEQUENCE [LARGE SCALE GENOMIC DNA]</scope>
    <source>
        <strain evidence="3 4">JCM 17223</strain>
    </source>
</reference>
<dbReference type="GO" id="GO:0008234">
    <property type="term" value="F:cysteine-type peptidase activity"/>
    <property type="evidence" value="ECO:0007669"/>
    <property type="project" value="InterPro"/>
</dbReference>
<dbReference type="Pfam" id="PF01364">
    <property type="entry name" value="Peptidase_C25"/>
    <property type="match status" value="1"/>
</dbReference>
<evidence type="ECO:0008006" key="5">
    <source>
        <dbReference type="Google" id="ProtNLM"/>
    </source>
</evidence>
<keyword evidence="4" id="KW-1185">Reference proteome</keyword>
<dbReference type="Gene3D" id="2.60.40.4070">
    <property type="match status" value="1"/>
</dbReference>
<protein>
    <recommendedName>
        <fullName evidence="5">Gingipain domain-containing protein</fullName>
    </recommendedName>
</protein>
<feature type="domain" description="ILEI/PANDER" evidence="2">
    <location>
        <begin position="1166"/>
        <end position="1231"/>
    </location>
</feature>
<accession>A0A4Z0PNS1</accession>
<comment type="caution">
    <text evidence="3">The sequence shown here is derived from an EMBL/GenBank/DDBJ whole genome shotgun (WGS) entry which is preliminary data.</text>
</comment>
<dbReference type="RefSeq" id="WP_135496607.1">
    <property type="nucleotide sequence ID" value="NZ_SRLD01000006.1"/>
</dbReference>
<evidence type="ECO:0000259" key="1">
    <source>
        <dbReference type="Pfam" id="PF01364"/>
    </source>
</evidence>
<dbReference type="InterPro" id="IPR001769">
    <property type="entry name" value="Gingipain"/>
</dbReference>
<organism evidence="3 4">
    <name type="scientific">Hymenobacter elongatus</name>
    <dbReference type="NCBI Taxonomy" id="877208"/>
    <lineage>
        <taxon>Bacteria</taxon>
        <taxon>Pseudomonadati</taxon>
        <taxon>Bacteroidota</taxon>
        <taxon>Cytophagia</taxon>
        <taxon>Cytophagales</taxon>
        <taxon>Hymenobacteraceae</taxon>
        <taxon>Hymenobacter</taxon>
    </lineage>
</organism>
<dbReference type="Gene3D" id="3.40.50.1460">
    <property type="match status" value="1"/>
</dbReference>
<sequence>MKHPYRFHSLLGWCVFLMGIVLLSGNAATAQSGPYGNEWIVPSQQYYKIRVTREGLYRLDYTYLTQAGISGVNPQRFQLWRRGREAAIFVGGNSATVLDNSTYIEFYGQRNDGALDRGMYKNPGDQAQRGYSLYTDTASYFLTWSATAQGKRMAQPALNPVGGQHPYWMKPETNIIADRYNNVALEAFVNQPWAEVGEGFLSQHWGRGFDNFGTVTRTGDVYRIDSIKSKSASGPLPLLETLVVGASNSSHTVNLYVQPQGTTQWRLFRTFVLQGYEQRKIVERLQRTDIKDNGSALMLIEVNTAATPADQNNLVSLAYLKVSYSQTPRWFANRRSHIFSNDSTLGSAPAYYTLDSIPATVRGFDITDPYNIQRIEGIAGTGRRRSYVFPNAIAGNRTRNLMLADVTVPLTPLKAQPVRFRAISPAAHNFLIVSHQALMKPAGDTLNPVREYARYRASAPGGRYDTLVVTSDQLYNQFHYGEKSALAIRQFALYMLTNNRPKYLLLLGKGLITGEAGYAPTFIYHRKDPIGYSATVRDLVPTSTLGASDSFFTADWPNDNYAARMATGRIAAQTPREVLDYLNKLVEHEAVISRPDAPDLTWRKNVLHLGGGQEPYEYKLFGDYLDEYKAQIERPFFAGRVVKTYARTTAGLPQDINIGKELNEGLSIINYFGHGAIGDLSLSLGNIRTNPSKGYNNRGKYPVMFANGCAAGNTYSIATALYPEDWLLVPKKGLIGFMSESYFGFQNPMHIIQKQVFALLLNDPVWYGRPIAEVQNEAARRLQPSTVNNPVLYSTIMNTIWHADPAVRLFSPLKPDFAFGTTPPTVAPIGTEPVRTNSKQFKLLVQVRNPGKVTYDRLDISVKRGYDNTTLPARADTTYTFNNLRQALHDTTYTLVLNNNGNVFGNNQFTVTLDYQNRVDELSETNNQATTSFVFLKDGVTLLSPPEFAIVPNRTPRLVGQTNNPAGPRRTFLLEADTTLTFNSTLVQRTSVQAPLVAEWQPTLPVITGRDSVVWYWRMRFETKLSPDENVEWTVRSFRVINGSPGGWSQSHHGQFKRNERKRISVSEPGGKWSFDDITRTLTLQTQGGGSGAGVTFRDSYGIQVGNTPVSVLECGVTFPNILVSVFDGSSLKSLRTVPGSYDSCGVAPNRIYQFARSATDNINSPARQQQLLTLLNNVPQGAYVALTSVNKVNFSSFPAALKTALTALGSQKIAQLQDSDPFVFVGQKGSGSQAAFEATADPTSSVPRSEQIVSLSGTMGTKSGSGSVTSTRIGPAQEWTTLHHTIRTEPSDSYTLRVVGIDTLGAAKVWYPNVTARSFSLAGIPAKQYPYLQLELTLRDTLNRTAPQLEQLLVTYKGTPEGIVRLDEILAKTPAAFAPAALAKQASEKGTVTVPVIFQNVSDLPFGTPLKATITLRSGTKEATKEIDVPAFDASGRVSFDATLSVLDLFGDISGSVTLNRNKNGRRLPELFYFNNDLAIPTFRVEDTSIPPVLDVAFDGQHILNGDIISPRPIISVVMTDEDKLRPITDRSAFDLILTPRNGTPVKINLNSPNVTFTADAAKGTARIDYEPGQTTPLADGQYTLEVQGRDASGRSAGTEAYKVAFEVINASTITNFFPYPNPITHKAKFVFTLTGAELPRNMKIQIMTLTGKVVRQIMMEEMGLLRIGNNMTEYAWDGTDEFGDRLANGTYLYRVVMDDAQNKFERRTTVADKAFKNGWGKLVLLR</sequence>
<dbReference type="OrthoDB" id="9757650at2"/>
<dbReference type="Proteomes" id="UP000297739">
    <property type="component" value="Unassembled WGS sequence"/>
</dbReference>
<dbReference type="InterPro" id="IPR039477">
    <property type="entry name" value="ILEI/PANDER_dom"/>
</dbReference>
<evidence type="ECO:0000259" key="2">
    <source>
        <dbReference type="Pfam" id="PF15711"/>
    </source>
</evidence>
<dbReference type="GO" id="GO:0006508">
    <property type="term" value="P:proteolysis"/>
    <property type="evidence" value="ECO:0007669"/>
    <property type="project" value="InterPro"/>
</dbReference>